<dbReference type="RefSeq" id="XP_060340258.1">
    <property type="nucleotide sequence ID" value="XM_060466790.1"/>
</dbReference>
<dbReference type="EMBL" id="JAUEPS010000001">
    <property type="protein sequence ID" value="KAK0470465.1"/>
    <property type="molecule type" value="Genomic_DNA"/>
</dbReference>
<gene>
    <name evidence="2" type="ORF">EV420DRAFT_1256790</name>
</gene>
<keyword evidence="1" id="KW-0812">Transmembrane</keyword>
<evidence type="ECO:0000313" key="2">
    <source>
        <dbReference type="EMBL" id="KAK0470465.1"/>
    </source>
</evidence>
<feature type="transmembrane region" description="Helical" evidence="1">
    <location>
        <begin position="67"/>
        <end position="85"/>
    </location>
</feature>
<dbReference type="Proteomes" id="UP001175211">
    <property type="component" value="Unassembled WGS sequence"/>
</dbReference>
<accession>A0AA39NRQ3</accession>
<dbReference type="AlphaFoldDB" id="A0AA39NRQ3"/>
<proteinExistence type="predicted"/>
<keyword evidence="3" id="KW-1185">Reference proteome</keyword>
<keyword evidence="1" id="KW-1133">Transmembrane helix</keyword>
<evidence type="ECO:0000256" key="1">
    <source>
        <dbReference type="SAM" id="Phobius"/>
    </source>
</evidence>
<dbReference type="GeneID" id="85350338"/>
<organism evidence="2 3">
    <name type="scientific">Armillaria tabescens</name>
    <name type="common">Ringless honey mushroom</name>
    <name type="synonym">Agaricus tabescens</name>
    <dbReference type="NCBI Taxonomy" id="1929756"/>
    <lineage>
        <taxon>Eukaryota</taxon>
        <taxon>Fungi</taxon>
        <taxon>Dikarya</taxon>
        <taxon>Basidiomycota</taxon>
        <taxon>Agaricomycotina</taxon>
        <taxon>Agaricomycetes</taxon>
        <taxon>Agaricomycetidae</taxon>
        <taxon>Agaricales</taxon>
        <taxon>Marasmiineae</taxon>
        <taxon>Physalacriaceae</taxon>
        <taxon>Desarmillaria</taxon>
    </lineage>
</organism>
<evidence type="ECO:0000313" key="3">
    <source>
        <dbReference type="Proteomes" id="UP001175211"/>
    </source>
</evidence>
<reference evidence="2" key="1">
    <citation type="submission" date="2023-06" db="EMBL/GenBank/DDBJ databases">
        <authorList>
            <consortium name="Lawrence Berkeley National Laboratory"/>
            <person name="Ahrendt S."/>
            <person name="Sahu N."/>
            <person name="Indic B."/>
            <person name="Wong-Bajracharya J."/>
            <person name="Merenyi Z."/>
            <person name="Ke H.-M."/>
            <person name="Monk M."/>
            <person name="Kocsube S."/>
            <person name="Drula E."/>
            <person name="Lipzen A."/>
            <person name="Balint B."/>
            <person name="Henrissat B."/>
            <person name="Andreopoulos B."/>
            <person name="Martin F.M."/>
            <person name="Harder C.B."/>
            <person name="Rigling D."/>
            <person name="Ford K.L."/>
            <person name="Foster G.D."/>
            <person name="Pangilinan J."/>
            <person name="Papanicolaou A."/>
            <person name="Barry K."/>
            <person name="LaButti K."/>
            <person name="Viragh M."/>
            <person name="Koriabine M."/>
            <person name="Yan M."/>
            <person name="Riley R."/>
            <person name="Champramary S."/>
            <person name="Plett K.L."/>
            <person name="Tsai I.J."/>
            <person name="Slot J."/>
            <person name="Sipos G."/>
            <person name="Plett J."/>
            <person name="Nagy L.G."/>
            <person name="Grigoriev I.V."/>
        </authorList>
    </citation>
    <scope>NUCLEOTIDE SEQUENCE</scope>
    <source>
        <strain evidence="2">CCBAS 213</strain>
    </source>
</reference>
<comment type="caution">
    <text evidence="2">The sequence shown here is derived from an EMBL/GenBank/DDBJ whole genome shotgun (WGS) entry which is preliminary data.</text>
</comment>
<name>A0AA39NRQ3_ARMTA</name>
<protein>
    <submittedName>
        <fullName evidence="2">Uncharacterized protein</fullName>
    </submittedName>
</protein>
<sequence>MDFFIHFYYNTCDCSSGRWHHFLKGKFLENKQNRRLDHLIYIFVKCTIPYFIQCHQQQVGRAVQEGTLPWSCFLLFYIIMIMMHYDNDYLYD</sequence>
<keyword evidence="1" id="KW-0472">Membrane</keyword>